<sequence>MALSDADRHAMALRAIDMMDMMAHDSFGPIDAVRSLPEYDNLSEEDRKAVLDDLYTSLR</sequence>
<reference evidence="1 2" key="1">
    <citation type="submission" date="2021-09" db="EMBL/GenBank/DDBJ databases">
        <authorList>
            <person name="Bringhurst R.M."/>
        </authorList>
    </citation>
    <scope>NUCLEOTIDE SEQUENCE [LARGE SCALE GENOMIC DNA]</scope>
</reference>
<accession>A0AAE9CA93</accession>
<dbReference type="Proteomes" id="UP000828647">
    <property type="component" value="Segment"/>
</dbReference>
<proteinExistence type="predicted"/>
<organism evidence="1 2">
    <name type="scientific">Xanthomonas phage FMYAK-P1</name>
    <dbReference type="NCBI Taxonomy" id="2886031"/>
    <lineage>
        <taxon>Viruses</taxon>
        <taxon>Duplodnaviria</taxon>
        <taxon>Heunggongvirae</taxon>
        <taxon>Uroviricota</taxon>
        <taxon>Caudoviricetes</taxon>
        <taxon>Mesyanzhinovviridae</taxon>
        <taxon>Bradleyvirinae</taxon>
        <taxon>Bosavirus</taxon>
        <taxon>Bosavirus FMYAK</taxon>
    </lineage>
</organism>
<dbReference type="GeneID" id="79586200"/>
<evidence type="ECO:0000313" key="1">
    <source>
        <dbReference type="EMBL" id="UGL62732.1"/>
    </source>
</evidence>
<protein>
    <submittedName>
        <fullName evidence="1">Uncharacterized protein</fullName>
    </submittedName>
</protein>
<evidence type="ECO:0000313" key="2">
    <source>
        <dbReference type="Proteomes" id="UP000828647"/>
    </source>
</evidence>
<dbReference type="KEGG" id="vg:79586200"/>
<dbReference type="RefSeq" id="YP_010738819.1">
    <property type="nucleotide sequence ID" value="NC_073032.1"/>
</dbReference>
<keyword evidence="2" id="KW-1185">Reference proteome</keyword>
<dbReference type="EMBL" id="OK275492">
    <property type="protein sequence ID" value="UGL62732.1"/>
    <property type="molecule type" value="Genomic_DNA"/>
</dbReference>
<name>A0AAE9CA93_9CAUD</name>